<gene>
    <name evidence="1" type="ORF">NQ176_g1574</name>
</gene>
<protein>
    <submittedName>
        <fullName evidence="1">Uncharacterized protein</fullName>
    </submittedName>
</protein>
<organism evidence="1 2">
    <name type="scientific">Zarea fungicola</name>
    <dbReference type="NCBI Taxonomy" id="93591"/>
    <lineage>
        <taxon>Eukaryota</taxon>
        <taxon>Fungi</taxon>
        <taxon>Dikarya</taxon>
        <taxon>Ascomycota</taxon>
        <taxon>Pezizomycotina</taxon>
        <taxon>Sordariomycetes</taxon>
        <taxon>Hypocreomycetidae</taxon>
        <taxon>Hypocreales</taxon>
        <taxon>Cordycipitaceae</taxon>
        <taxon>Zarea</taxon>
    </lineage>
</organism>
<evidence type="ECO:0000313" key="2">
    <source>
        <dbReference type="Proteomes" id="UP001143910"/>
    </source>
</evidence>
<dbReference type="Proteomes" id="UP001143910">
    <property type="component" value="Unassembled WGS sequence"/>
</dbReference>
<evidence type="ECO:0000313" key="1">
    <source>
        <dbReference type="EMBL" id="KAJ2982160.1"/>
    </source>
</evidence>
<sequence>MVFKDSFREAEFRVQLPIMCPPNRKIDVNSLANYEAAVTKHTDLELKICFDQSIITGTTEVSIEALAPEGLSELVLDTSNLKICDVSVSEKPTQWELKPMVEPHGSPLHITLDRTYQKGQTFTVKASHVNFETRKDSSGLQWFSPSQTDDKKFPFMFSQCEPVHARAIFPCQDTPSIKTTFTIRIHSVLPVVSSGIPEHDLIFPPVIDLKETKLYTFKQSIPISNYLFSVASGNLAGEQIGPRSYLYSQPSALEASVAELKPDLAGIIACAEELIYEYPWPLYNLVVLPRSFHLGGMENPVFNFYSATVISGDRENISVVAHEFAHSYSGNLVTNSSWEDFWLNEGWTVYIERYILRKLRGEDDEKFQAMVGWQDLIYGIKSYGGDESPFTRLVLDFKGSRPDDVMSKISYEKGYTFLCYLESVVGKDKWLIFVPHYFTKFYCKTVDSAQFKTCLLDFFASDATATEALQAVDWESWYHKPGLPLKPDFQCKLYDNCIELADKWSTLTADSTYQPSPEDVHGWIMGQFLAFLDRLIELRTPVPQKYVAQLGPVYGIDASTNLELVSRYLRVALQAGSQEAIPRAREVLAETGRMKFVRPLFECLVAVNRDIAVKTFKELRSFYHPTCVRLIEKVLQNEGISF</sequence>
<keyword evidence="2" id="KW-1185">Reference proteome</keyword>
<accession>A0ACC1NS60</accession>
<name>A0ACC1NS60_9HYPO</name>
<proteinExistence type="predicted"/>
<reference evidence="1" key="1">
    <citation type="submission" date="2022-08" db="EMBL/GenBank/DDBJ databases">
        <title>Genome Sequence of Lecanicillium fungicola.</title>
        <authorList>
            <person name="Buettner E."/>
        </authorList>
    </citation>
    <scope>NUCLEOTIDE SEQUENCE</scope>
    <source>
        <strain evidence="1">Babe33</strain>
    </source>
</reference>
<dbReference type="EMBL" id="JANJQO010000091">
    <property type="protein sequence ID" value="KAJ2982160.1"/>
    <property type="molecule type" value="Genomic_DNA"/>
</dbReference>
<comment type="caution">
    <text evidence="1">The sequence shown here is derived from an EMBL/GenBank/DDBJ whole genome shotgun (WGS) entry which is preliminary data.</text>
</comment>